<keyword evidence="2" id="KW-1185">Reference proteome</keyword>
<dbReference type="RefSeq" id="WP_379865058.1">
    <property type="nucleotide sequence ID" value="NZ_JBHTBW010000032.1"/>
</dbReference>
<evidence type="ECO:0008006" key="3">
    <source>
        <dbReference type="Google" id="ProtNLM"/>
    </source>
</evidence>
<organism evidence="1 2">
    <name type="scientific">Laceyella putida</name>
    <dbReference type="NCBI Taxonomy" id="110101"/>
    <lineage>
        <taxon>Bacteria</taxon>
        <taxon>Bacillati</taxon>
        <taxon>Bacillota</taxon>
        <taxon>Bacilli</taxon>
        <taxon>Bacillales</taxon>
        <taxon>Thermoactinomycetaceae</taxon>
        <taxon>Laceyella</taxon>
    </lineage>
</organism>
<name>A0ABW2RL40_9BACL</name>
<protein>
    <recommendedName>
        <fullName evidence="3">BclA C-terminal domain-containing protein</fullName>
    </recommendedName>
</protein>
<proteinExistence type="predicted"/>
<gene>
    <name evidence="1" type="ORF">ACFQNG_11280</name>
</gene>
<sequence length="201" mass="21167">MRAQHLCRRKKDCFTIVKRRTKCKKFICCPKKKRRFVPAFGTAITDPPLVFVTALGIPTGSTQFTGFQPVVAENVTVESTGIRVQRSGCYEVGGAASLVVFVAALVATTAPIQIALTRNGTVIPGTETTLVPTGIVLAVGATFTAEIPERQIFLNAGDLIDLTFTNTGAAIATVAVGVTGVLGVGRVFDSNCSTNGFGFPI</sequence>
<reference evidence="2" key="1">
    <citation type="journal article" date="2019" name="Int. J. Syst. Evol. Microbiol.">
        <title>The Global Catalogue of Microorganisms (GCM) 10K type strain sequencing project: providing services to taxonomists for standard genome sequencing and annotation.</title>
        <authorList>
            <consortium name="The Broad Institute Genomics Platform"/>
            <consortium name="The Broad Institute Genome Sequencing Center for Infectious Disease"/>
            <person name="Wu L."/>
            <person name="Ma J."/>
        </authorList>
    </citation>
    <scope>NUCLEOTIDE SEQUENCE [LARGE SCALE GENOMIC DNA]</scope>
    <source>
        <strain evidence="2">CGMCC 1.12942</strain>
    </source>
</reference>
<evidence type="ECO:0000313" key="1">
    <source>
        <dbReference type="EMBL" id="MFC7441695.1"/>
    </source>
</evidence>
<evidence type="ECO:0000313" key="2">
    <source>
        <dbReference type="Proteomes" id="UP001596500"/>
    </source>
</evidence>
<accession>A0ABW2RL40</accession>
<dbReference type="EMBL" id="JBHTBW010000032">
    <property type="protein sequence ID" value="MFC7441695.1"/>
    <property type="molecule type" value="Genomic_DNA"/>
</dbReference>
<dbReference type="Proteomes" id="UP001596500">
    <property type="component" value="Unassembled WGS sequence"/>
</dbReference>
<comment type="caution">
    <text evidence="1">The sequence shown here is derived from an EMBL/GenBank/DDBJ whole genome shotgun (WGS) entry which is preliminary data.</text>
</comment>